<protein>
    <submittedName>
        <fullName evidence="2">Uncharacterized protein</fullName>
    </submittedName>
</protein>
<keyword evidence="1" id="KW-0732">Signal</keyword>
<dbReference type="OrthoDB" id="10250105at2759"/>
<proteinExistence type="predicted"/>
<gene>
    <name evidence="2" type="ORF">TBRA_LOCUS7320</name>
</gene>
<dbReference type="PANTHER" id="PTHR12835:SF5">
    <property type="entry name" value="BIOTIN--PROTEIN LIGASE"/>
    <property type="match status" value="1"/>
</dbReference>
<accession>A0A6H5IFS3</accession>
<keyword evidence="3" id="KW-1185">Reference proteome</keyword>
<dbReference type="GO" id="GO:0004077">
    <property type="term" value="F:biotin--[biotin carboxyl-carrier protein] ligase activity"/>
    <property type="evidence" value="ECO:0007669"/>
    <property type="project" value="TreeGrafter"/>
</dbReference>
<evidence type="ECO:0000256" key="1">
    <source>
        <dbReference type="SAM" id="SignalP"/>
    </source>
</evidence>
<reference evidence="2 3" key="1">
    <citation type="submission" date="2020-02" db="EMBL/GenBank/DDBJ databases">
        <authorList>
            <person name="Ferguson B K."/>
        </authorList>
    </citation>
    <scope>NUCLEOTIDE SEQUENCE [LARGE SCALE GENOMIC DNA]</scope>
</reference>
<dbReference type="PANTHER" id="PTHR12835">
    <property type="entry name" value="BIOTIN PROTEIN LIGASE"/>
    <property type="match status" value="1"/>
</dbReference>
<feature type="chain" id="PRO_5026155478" evidence="1">
    <location>
        <begin position="16"/>
        <end position="530"/>
    </location>
</feature>
<sequence length="530" mass="59544">MLLTVFYMLATWIQSWRLSSLRGRLQAILLESEVARPSVMLYTASQLSIKDESNNGACCSKSLNGNGNGNGKSKHDLLSSHLCSNSNIAKLGDLLWYQGDKRLCTIYPQQKIDVSSWLLYPYGRTIFPLFTHNNSQTSLLQDTKLHVLIEADLKKFIPLAFTKATKLEDYGTIVAWTSDDIFAVILETDLEHITKFSTTLMQGQCFINNGLPVTRIESVSVSGKPCVCNYERFNFSESRNEAKDDKWMDQANLVIVCGNVGADVGAQLVEYIVRGGKLLALCSDILKTLLPAFKTAEVRENELVRFSYGKWQHVRMMHHVFCYQASPVKTKFSHDQEDSGRSATPPTPISTTIVDRQGKSHTFGVRVLGSEETWHTPSILLADQPESGGKAVFSQIHLEADPSQYELEESKFNALKQSNSARLEIFADLLANHLGMHVNSKPRVPPVYTPGFFLGKHENLSTQEIGRLVIYTDTLTSTYDVVQDLELHHGLAVVSRLQTRGQDLYKLILIFFTLNCENRQKVPRNDNNDV</sequence>
<organism evidence="2 3">
    <name type="scientific">Trichogramma brassicae</name>
    <dbReference type="NCBI Taxonomy" id="86971"/>
    <lineage>
        <taxon>Eukaryota</taxon>
        <taxon>Metazoa</taxon>
        <taxon>Ecdysozoa</taxon>
        <taxon>Arthropoda</taxon>
        <taxon>Hexapoda</taxon>
        <taxon>Insecta</taxon>
        <taxon>Pterygota</taxon>
        <taxon>Neoptera</taxon>
        <taxon>Endopterygota</taxon>
        <taxon>Hymenoptera</taxon>
        <taxon>Apocrita</taxon>
        <taxon>Proctotrupomorpha</taxon>
        <taxon>Chalcidoidea</taxon>
        <taxon>Trichogrammatidae</taxon>
        <taxon>Trichogramma</taxon>
    </lineage>
</organism>
<evidence type="ECO:0000313" key="3">
    <source>
        <dbReference type="Proteomes" id="UP000479190"/>
    </source>
</evidence>
<dbReference type="EMBL" id="CADCXV010000785">
    <property type="protein sequence ID" value="CAB0035423.1"/>
    <property type="molecule type" value="Genomic_DNA"/>
</dbReference>
<dbReference type="GO" id="GO:0005737">
    <property type="term" value="C:cytoplasm"/>
    <property type="evidence" value="ECO:0007669"/>
    <property type="project" value="TreeGrafter"/>
</dbReference>
<name>A0A6H5IFS3_9HYME</name>
<dbReference type="Proteomes" id="UP000479190">
    <property type="component" value="Unassembled WGS sequence"/>
</dbReference>
<dbReference type="AlphaFoldDB" id="A0A6H5IFS3"/>
<feature type="signal peptide" evidence="1">
    <location>
        <begin position="1"/>
        <end position="15"/>
    </location>
</feature>
<evidence type="ECO:0000313" key="2">
    <source>
        <dbReference type="EMBL" id="CAB0035423.1"/>
    </source>
</evidence>